<gene>
    <name evidence="2" type="ORF">EDD77_11845</name>
</gene>
<dbReference type="AlphaFoldDB" id="A0A4R1QQD8"/>
<reference evidence="2 3" key="1">
    <citation type="submission" date="2019-03" db="EMBL/GenBank/DDBJ databases">
        <title>Genomic Encyclopedia of Type Strains, Phase IV (KMG-IV): sequencing the most valuable type-strain genomes for metagenomic binning, comparative biology and taxonomic classification.</title>
        <authorList>
            <person name="Goeker M."/>
        </authorList>
    </citation>
    <scope>NUCLEOTIDE SEQUENCE [LARGE SCALE GENOMIC DNA]</scope>
    <source>
        <strain evidence="2 3">DSM 100451</strain>
    </source>
</reference>
<dbReference type="RefSeq" id="WP_058963130.1">
    <property type="nucleotide sequence ID" value="NZ_CABKVM010000013.1"/>
</dbReference>
<dbReference type="InterPro" id="IPR043129">
    <property type="entry name" value="ATPase_NBD"/>
</dbReference>
<dbReference type="GO" id="GO:0016301">
    <property type="term" value="F:kinase activity"/>
    <property type="evidence" value="ECO:0007669"/>
    <property type="project" value="UniProtKB-KW"/>
</dbReference>
<dbReference type="Proteomes" id="UP000295184">
    <property type="component" value="Unassembled WGS sequence"/>
</dbReference>
<dbReference type="STRING" id="1650663.GCA_001486665_00621"/>
<organism evidence="2 3">
    <name type="scientific">Allofournierella massiliensis</name>
    <dbReference type="NCBI Taxonomy" id="1650663"/>
    <lineage>
        <taxon>Bacteria</taxon>
        <taxon>Bacillati</taxon>
        <taxon>Bacillota</taxon>
        <taxon>Clostridia</taxon>
        <taxon>Eubacteriales</taxon>
        <taxon>Oscillospiraceae</taxon>
        <taxon>Allofournierella</taxon>
    </lineage>
</organism>
<dbReference type="SUPFAM" id="SSF53067">
    <property type="entry name" value="Actin-like ATPase domain"/>
    <property type="match status" value="1"/>
</dbReference>
<keyword evidence="2" id="KW-0808">Transferase</keyword>
<sequence>MKFLNVEIPVKNLPELDQGFVPLGLFFKHYSMGATKPLCIAVERSGGQIGTWECKVYDTPEMAEADAYYVDRLVKFLLWSWGGFKVYICGDDKLAEGIKKAYSVGGSREFDKNFMEGVYEREFEVVALPYDQKPAPFQKTESVGRHTNGARIGFDAGGSDRKVSAVIDGETIYSEEVVWYPKVNSNPDYHYLGILAAMETAAAKILEKGRKVDGIGVSSAGVYIDNKCMVASLFLKVGKEDFDAKVKNIYTRAAEDLSRILGYEIPVVVANDGDVSALAGAMGLGENGIMGIAMGTSEAVGYVDGEGNICGWLNELAFAPVDGQPDAMEDEWSGDIGCGVKYFSQDGVNKLAPRAGIELDETEPPAKRLKVVQGLMAENDERAIKVYESIGVYLGHTMGLYAQFYDIHHVQMMGRVMSGRGGDIILETAARVMDEEYPEVKFRPEAPDEMTRRVGQSSAAASLPEVK</sequence>
<name>A0A4R1QQD8_9FIRM</name>
<feature type="region of interest" description="Disordered" evidence="1">
    <location>
        <begin position="443"/>
        <end position="467"/>
    </location>
</feature>
<keyword evidence="2" id="KW-0418">Kinase</keyword>
<protein>
    <submittedName>
        <fullName evidence="2">Putative NBD/HSP70 family sugar kinase</fullName>
    </submittedName>
</protein>
<proteinExistence type="predicted"/>
<feature type="compositionally biased region" description="Basic and acidic residues" evidence="1">
    <location>
        <begin position="443"/>
        <end position="452"/>
    </location>
</feature>
<comment type="caution">
    <text evidence="2">The sequence shown here is derived from an EMBL/GenBank/DDBJ whole genome shotgun (WGS) entry which is preliminary data.</text>
</comment>
<evidence type="ECO:0000313" key="2">
    <source>
        <dbReference type="EMBL" id="TCL55103.1"/>
    </source>
</evidence>
<dbReference type="OrthoDB" id="1948591at2"/>
<evidence type="ECO:0000313" key="3">
    <source>
        <dbReference type="Proteomes" id="UP000295184"/>
    </source>
</evidence>
<dbReference type="EMBL" id="SLUM01000018">
    <property type="protein sequence ID" value="TCL55103.1"/>
    <property type="molecule type" value="Genomic_DNA"/>
</dbReference>
<dbReference type="GeneID" id="97379974"/>
<evidence type="ECO:0000256" key="1">
    <source>
        <dbReference type="SAM" id="MobiDB-lite"/>
    </source>
</evidence>
<accession>A0A4R1QQD8</accession>
<dbReference type="Gene3D" id="3.30.420.40">
    <property type="match status" value="2"/>
</dbReference>